<proteinExistence type="predicted"/>
<evidence type="ECO:0000259" key="2">
    <source>
        <dbReference type="PROSITE" id="PS51724"/>
    </source>
</evidence>
<dbReference type="InterPro" id="IPR007730">
    <property type="entry name" value="SPOR-like_dom"/>
</dbReference>
<dbReference type="PROSITE" id="PS51724">
    <property type="entry name" value="SPOR"/>
    <property type="match status" value="1"/>
</dbReference>
<dbReference type="InterPro" id="IPR036680">
    <property type="entry name" value="SPOR-like_sf"/>
</dbReference>
<protein>
    <recommendedName>
        <fullName evidence="2">SPOR domain-containing protein</fullName>
    </recommendedName>
</protein>
<feature type="chain" id="PRO_5047426367" description="SPOR domain-containing protein" evidence="1">
    <location>
        <begin position="23"/>
        <end position="175"/>
    </location>
</feature>
<dbReference type="Pfam" id="PF05036">
    <property type="entry name" value="SPOR"/>
    <property type="match status" value="1"/>
</dbReference>
<dbReference type="Proteomes" id="UP000093336">
    <property type="component" value="Unassembled WGS sequence"/>
</dbReference>
<dbReference type="RefSeq" id="WP_058449243.1">
    <property type="nucleotide sequence ID" value="NZ_CAAAJF010000010.1"/>
</dbReference>
<sequence length="175" mass="19375">MKKTSILAVCLSVGSLSSCTNYQESAYTVYPTYRPYAYQQTSYQTYDGGVDYRYERAGGDVNVPHSYHVGPTHSPASHKDVDSNWVNNQNPQGYTIEIAEGKASQVAGKLYKVPKNDRTAQIKAYSGSGGAYYKGVYGSYHSYEEAQQALNRLPQEIKQGANIKNWGAIQQNSGY</sequence>
<evidence type="ECO:0000313" key="4">
    <source>
        <dbReference type="Proteomes" id="UP000093336"/>
    </source>
</evidence>
<evidence type="ECO:0000256" key="1">
    <source>
        <dbReference type="SAM" id="SignalP"/>
    </source>
</evidence>
<organism evidence="3 4">
    <name type="scientific">Legionella jamestowniensis</name>
    <dbReference type="NCBI Taxonomy" id="455"/>
    <lineage>
        <taxon>Bacteria</taxon>
        <taxon>Pseudomonadati</taxon>
        <taxon>Pseudomonadota</taxon>
        <taxon>Gammaproteobacteria</taxon>
        <taxon>Legionellales</taxon>
        <taxon>Legionellaceae</taxon>
        <taxon>Legionella</taxon>
    </lineage>
</organism>
<accession>A0ABX2XR83</accession>
<keyword evidence="4" id="KW-1185">Reference proteome</keyword>
<gene>
    <name evidence="3" type="ORF">A8135_06205</name>
</gene>
<name>A0ABX2XR83_9GAMM</name>
<comment type="caution">
    <text evidence="3">The sequence shown here is derived from an EMBL/GenBank/DDBJ whole genome shotgun (WGS) entry which is preliminary data.</text>
</comment>
<feature type="signal peptide" evidence="1">
    <location>
        <begin position="1"/>
        <end position="22"/>
    </location>
</feature>
<dbReference type="EMBL" id="LYOZ01000053">
    <property type="protein sequence ID" value="OCH96746.1"/>
    <property type="molecule type" value="Genomic_DNA"/>
</dbReference>
<evidence type="ECO:0000313" key="3">
    <source>
        <dbReference type="EMBL" id="OCH96746.1"/>
    </source>
</evidence>
<keyword evidence="1" id="KW-0732">Signal</keyword>
<dbReference type="PROSITE" id="PS51257">
    <property type="entry name" value="PROKAR_LIPOPROTEIN"/>
    <property type="match status" value="1"/>
</dbReference>
<feature type="domain" description="SPOR" evidence="2">
    <location>
        <begin position="88"/>
        <end position="166"/>
    </location>
</feature>
<reference evidence="3 4" key="1">
    <citation type="submission" date="2016-05" db="EMBL/GenBank/DDBJ databases">
        <authorList>
            <person name="Prochazka B."/>
            <person name="Indra A."/>
            <person name="Hasenberger P."/>
            <person name="Blaschitz M."/>
            <person name="Wagner L."/>
            <person name="Wewalka G."/>
            <person name="Sorschag S."/>
            <person name="Schmid D."/>
            <person name="Ruppitsch W."/>
        </authorList>
    </citation>
    <scope>NUCLEOTIDE SEQUENCE [LARGE SCALE GENOMIC DNA]</scope>
    <source>
        <strain evidence="3 4">974010_12</strain>
    </source>
</reference>
<dbReference type="Gene3D" id="3.30.70.1070">
    <property type="entry name" value="Sporulation related repeat"/>
    <property type="match status" value="1"/>
</dbReference>